<evidence type="ECO:0000256" key="1">
    <source>
        <dbReference type="ARBA" id="ARBA00022771"/>
    </source>
</evidence>
<dbReference type="InterPro" id="IPR001841">
    <property type="entry name" value="Znf_RING"/>
</dbReference>
<evidence type="ECO:0000313" key="7">
    <source>
        <dbReference type="EMBL" id="JAV66024.1"/>
    </source>
</evidence>
<dbReference type="SMART" id="SM00184">
    <property type="entry name" value="RING"/>
    <property type="match status" value="1"/>
</dbReference>
<feature type="region of interest" description="Disordered" evidence="5">
    <location>
        <begin position="47"/>
        <end position="71"/>
    </location>
</feature>
<keyword evidence="1 3" id="KW-0479">Metal-binding</keyword>
<feature type="domain" description="RING-type" evidence="6">
    <location>
        <begin position="475"/>
        <end position="512"/>
    </location>
</feature>
<evidence type="ECO:0000256" key="3">
    <source>
        <dbReference type="PROSITE-ProRule" id="PRU00175"/>
    </source>
</evidence>
<organism evidence="7">
    <name type="scientific">Photinus pyralis</name>
    <name type="common">Common eastern firefly</name>
    <name type="synonym">Lampyris pyralis</name>
    <dbReference type="NCBI Taxonomy" id="7054"/>
    <lineage>
        <taxon>Eukaryota</taxon>
        <taxon>Metazoa</taxon>
        <taxon>Ecdysozoa</taxon>
        <taxon>Arthropoda</taxon>
        <taxon>Hexapoda</taxon>
        <taxon>Insecta</taxon>
        <taxon>Pterygota</taxon>
        <taxon>Neoptera</taxon>
        <taxon>Endopterygota</taxon>
        <taxon>Coleoptera</taxon>
        <taxon>Polyphaga</taxon>
        <taxon>Elateriformia</taxon>
        <taxon>Elateroidea</taxon>
        <taxon>Lampyridae</taxon>
        <taxon>Lampyrinae</taxon>
        <taxon>Photinus</taxon>
    </lineage>
</organism>
<evidence type="ECO:0000256" key="2">
    <source>
        <dbReference type="ARBA" id="ARBA00022833"/>
    </source>
</evidence>
<sequence length="519" mass="59121">MSQLPYNSLLKVDSPEFFPKNFSVRDGNSIMRNPAVAEVKVEQTSPLSATTVRRRREVSSSSCGLEKTLSSNDSQINLEGGTVSVKKEPSETTSLEDLQTQVDLLQAQMKEQQNTLEQLQLEIHKKKLETTTNNLKNMNLDKEKRVKQLERSFLTHWSHFFFSECSMISKNMGKCEKTIADLKVVSEHLTQTSTPTRDECLENIAKWENQYKIESDYLQSLTQQYNSAINALQNEEDVVPYVNHPRPADINNLQDILHDSFLYTYKSLLSAQDSLKVPLPNACERLISNVYSDQGDNGVINKSSFGMGGNAQNDLAIVSRLEYQMVPVKLESTHCDPYKQLAVNVFDKRLQNSIGTQTGEAGDVSDREDLPFPLRHKPDVSNMPMELQNKFKFRSPSFVVKSVYKCHFVQMFNFIKQNIAGVTDEEILFVLRTAKEKNKYLSSASQEKILTAVLMEFDKVKGCYSDFRKNVEQICVICFHPFGEESKTRLRCKHSYHTTCITTHFQSDCPLCMLSAPGY</sequence>
<dbReference type="SUPFAM" id="SSF57850">
    <property type="entry name" value="RING/U-box"/>
    <property type="match status" value="1"/>
</dbReference>
<dbReference type="InterPro" id="IPR013083">
    <property type="entry name" value="Znf_RING/FYVE/PHD"/>
</dbReference>
<protein>
    <recommendedName>
        <fullName evidence="6">RING-type domain-containing protein</fullName>
    </recommendedName>
</protein>
<dbReference type="AlphaFoldDB" id="A0A1Y1KXE0"/>
<reference evidence="7" key="1">
    <citation type="journal article" date="2016" name="Sci. Rep.">
        <title>Molecular characterization of firefly nuptial gifts: a multi-omics approach sheds light on postcopulatory sexual selection.</title>
        <authorList>
            <person name="Al-Wathiqui N."/>
            <person name="Fallon T.R."/>
            <person name="South A."/>
            <person name="Weng J.K."/>
            <person name="Lewis S.M."/>
        </authorList>
    </citation>
    <scope>NUCLEOTIDE SEQUENCE</scope>
</reference>
<feature type="coiled-coil region" evidence="4">
    <location>
        <begin position="95"/>
        <end position="152"/>
    </location>
</feature>
<evidence type="ECO:0000256" key="5">
    <source>
        <dbReference type="SAM" id="MobiDB-lite"/>
    </source>
</evidence>
<keyword evidence="1 3" id="KW-0863">Zinc-finger</keyword>
<keyword evidence="2" id="KW-0862">Zinc</keyword>
<dbReference type="Gene3D" id="3.30.40.10">
    <property type="entry name" value="Zinc/RING finger domain, C3HC4 (zinc finger)"/>
    <property type="match status" value="1"/>
</dbReference>
<accession>A0A1Y1KXE0</accession>
<evidence type="ECO:0000256" key="4">
    <source>
        <dbReference type="SAM" id="Coils"/>
    </source>
</evidence>
<dbReference type="EMBL" id="GEZM01071129">
    <property type="protein sequence ID" value="JAV66021.1"/>
    <property type="molecule type" value="Transcribed_RNA"/>
</dbReference>
<name>A0A1Y1KXE0_PHOPY</name>
<dbReference type="GO" id="GO:0008270">
    <property type="term" value="F:zinc ion binding"/>
    <property type="evidence" value="ECO:0007669"/>
    <property type="project" value="UniProtKB-KW"/>
</dbReference>
<dbReference type="EMBL" id="GEZM01071127">
    <property type="protein sequence ID" value="JAV66024.1"/>
    <property type="molecule type" value="Transcribed_RNA"/>
</dbReference>
<proteinExistence type="predicted"/>
<keyword evidence="4" id="KW-0175">Coiled coil</keyword>
<dbReference type="PROSITE" id="PS50089">
    <property type="entry name" value="ZF_RING_2"/>
    <property type="match status" value="1"/>
</dbReference>
<evidence type="ECO:0000259" key="6">
    <source>
        <dbReference type="PROSITE" id="PS50089"/>
    </source>
</evidence>